<feature type="transmembrane region" description="Helical" evidence="1">
    <location>
        <begin position="21"/>
        <end position="42"/>
    </location>
</feature>
<evidence type="ECO:0000256" key="1">
    <source>
        <dbReference type="SAM" id="Phobius"/>
    </source>
</evidence>
<evidence type="ECO:0000313" key="3">
    <source>
        <dbReference type="Proteomes" id="UP001165962"/>
    </source>
</evidence>
<dbReference type="Proteomes" id="UP001165962">
    <property type="component" value="Unassembled WGS sequence"/>
</dbReference>
<proteinExistence type="predicted"/>
<dbReference type="EMBL" id="JAAOIW010000002">
    <property type="protein sequence ID" value="NHN29211.1"/>
    <property type="molecule type" value="Genomic_DNA"/>
</dbReference>
<keyword evidence="1" id="KW-0812">Transmembrane</keyword>
<gene>
    <name evidence="2" type="ORF">G9U52_05130</name>
</gene>
<keyword evidence="1" id="KW-1133">Transmembrane helix</keyword>
<protein>
    <submittedName>
        <fullName evidence="2">Uncharacterized protein</fullName>
    </submittedName>
</protein>
<accession>A0ABX0J070</accession>
<name>A0ABX0J070_9BACL</name>
<keyword evidence="3" id="KW-1185">Reference proteome</keyword>
<reference evidence="2" key="1">
    <citation type="submission" date="2020-03" db="EMBL/GenBank/DDBJ databases">
        <title>Draft sequencing of Paenibacilllus sp. S3N08.</title>
        <authorList>
            <person name="Kim D.-U."/>
        </authorList>
    </citation>
    <scope>NUCLEOTIDE SEQUENCE</scope>
    <source>
        <strain evidence="2">S3N08</strain>
    </source>
</reference>
<comment type="caution">
    <text evidence="2">The sequence shown here is derived from an EMBL/GenBank/DDBJ whole genome shotgun (WGS) entry which is preliminary data.</text>
</comment>
<sequence length="140" mass="15853">MVRTSKSNTANQTKAKPKGRARTYLFLFMVWSLLITGGLYGAKTYTDHLRQQITNQIAMQTEQQLMVVQKDYQKQIAALKDSVSGDLGKMQTKIDSLNELLAFTKDSANSKTDNSNQLYTQLAEVKMKLDDLKKNLDTLQ</sequence>
<evidence type="ECO:0000313" key="2">
    <source>
        <dbReference type="EMBL" id="NHN29211.1"/>
    </source>
</evidence>
<organism evidence="2 3">
    <name type="scientific">Paenibacillus agricola</name>
    <dbReference type="NCBI Taxonomy" id="2716264"/>
    <lineage>
        <taxon>Bacteria</taxon>
        <taxon>Bacillati</taxon>
        <taxon>Bacillota</taxon>
        <taxon>Bacilli</taxon>
        <taxon>Bacillales</taxon>
        <taxon>Paenibacillaceae</taxon>
        <taxon>Paenibacillus</taxon>
    </lineage>
</organism>
<keyword evidence="1" id="KW-0472">Membrane</keyword>